<feature type="compositionally biased region" description="Low complexity" evidence="1">
    <location>
        <begin position="115"/>
        <end position="128"/>
    </location>
</feature>
<dbReference type="Proteomes" id="UP000701702">
    <property type="component" value="Unassembled WGS sequence"/>
</dbReference>
<proteinExistence type="predicted"/>
<reference evidence="2 3" key="1">
    <citation type="submission" date="2021-08" db="EMBL/GenBank/DDBJ databases">
        <authorList>
            <person name="Peeters C."/>
        </authorList>
    </citation>
    <scope>NUCLEOTIDE SEQUENCE [LARGE SCALE GENOMIC DNA]</scope>
    <source>
        <strain evidence="2 3">LMG 23994</strain>
    </source>
</reference>
<comment type="caution">
    <text evidence="2">The sequence shown here is derived from an EMBL/GenBank/DDBJ whole genome shotgun (WGS) entry which is preliminary data.</text>
</comment>
<dbReference type="EMBL" id="CAJZAF010000035">
    <property type="protein sequence ID" value="CAG9183594.1"/>
    <property type="molecule type" value="Genomic_DNA"/>
</dbReference>
<evidence type="ECO:0000256" key="1">
    <source>
        <dbReference type="SAM" id="MobiDB-lite"/>
    </source>
</evidence>
<organism evidence="2 3">
    <name type="scientific">Cupriavidus pinatubonensis</name>
    <dbReference type="NCBI Taxonomy" id="248026"/>
    <lineage>
        <taxon>Bacteria</taxon>
        <taxon>Pseudomonadati</taxon>
        <taxon>Pseudomonadota</taxon>
        <taxon>Betaproteobacteria</taxon>
        <taxon>Burkholderiales</taxon>
        <taxon>Burkholderiaceae</taxon>
        <taxon>Cupriavidus</taxon>
    </lineage>
</organism>
<gene>
    <name evidence="2" type="ORF">LMG23994_05179</name>
</gene>
<sequence>MSFIQRLFDTLQDALQARPAARAACNALAVGTGLCNEVQIEIGGVPNLFRDEDERIVHFVADFDARPTATHFGQKLLPDPVPYWNVAGEHPGATLSAVIAAAIRAYAAPAMHAAMPGDDAGASQSARQSAREPTRHCQHAGAGAGRAQTRREPGAAVHRGTIIFWGEAEFADRKRIGRTYTSFALKLETATGVDTLQGEGLKEAIAEAGCQLGDRVEVRRLHKVKVQAFHRKSGTPKLDDGGQPIMWDKWLWSITRSH</sequence>
<feature type="region of interest" description="Disordered" evidence="1">
    <location>
        <begin position="115"/>
        <end position="153"/>
    </location>
</feature>
<keyword evidence="3" id="KW-1185">Reference proteome</keyword>
<protein>
    <submittedName>
        <fullName evidence="2">Uncharacterized protein</fullName>
    </submittedName>
</protein>
<name>A0ABN7ZC92_9BURK</name>
<evidence type="ECO:0000313" key="2">
    <source>
        <dbReference type="EMBL" id="CAG9183594.1"/>
    </source>
</evidence>
<accession>A0ABN7ZC92</accession>
<evidence type="ECO:0000313" key="3">
    <source>
        <dbReference type="Proteomes" id="UP000701702"/>
    </source>
</evidence>
<dbReference type="RefSeq" id="WP_224007718.1">
    <property type="nucleotide sequence ID" value="NZ_CAJZAF010000035.1"/>
</dbReference>